<gene>
    <name evidence="3" type="ORF">OTU49_016053</name>
</gene>
<dbReference type="SUPFAM" id="SSF53448">
    <property type="entry name" value="Nucleotide-diphospho-sugar transferases"/>
    <property type="match status" value="1"/>
</dbReference>
<dbReference type="InterPro" id="IPR007074">
    <property type="entry name" value="LicD/FKTN/FKRP_NTP_transf"/>
</dbReference>
<dbReference type="PANTHER" id="PTHR13627">
    <property type="entry name" value="FUKUTIN RELATED PROTEIN"/>
    <property type="match status" value="1"/>
</dbReference>
<keyword evidence="1" id="KW-1133">Transmembrane helix</keyword>
<keyword evidence="4" id="KW-1185">Reference proteome</keyword>
<dbReference type="Proteomes" id="UP001445076">
    <property type="component" value="Unassembled WGS sequence"/>
</dbReference>
<dbReference type="EMBL" id="JARKIK010000011">
    <property type="protein sequence ID" value="KAK8748903.1"/>
    <property type="molecule type" value="Genomic_DNA"/>
</dbReference>
<dbReference type="GO" id="GO:0009100">
    <property type="term" value="P:glycoprotein metabolic process"/>
    <property type="evidence" value="ECO:0007669"/>
    <property type="project" value="UniProtKB-ARBA"/>
</dbReference>
<evidence type="ECO:0000313" key="4">
    <source>
        <dbReference type="Proteomes" id="UP001445076"/>
    </source>
</evidence>
<evidence type="ECO:0000259" key="2">
    <source>
        <dbReference type="Pfam" id="PF04991"/>
    </source>
</evidence>
<dbReference type="InterPro" id="IPR029044">
    <property type="entry name" value="Nucleotide-diphossugar_trans"/>
</dbReference>
<dbReference type="AlphaFoldDB" id="A0AAW0XWH2"/>
<comment type="caution">
    <text evidence="3">The sequence shown here is derived from an EMBL/GenBank/DDBJ whole genome shotgun (WGS) entry which is preliminary data.</text>
</comment>
<feature type="domain" description="LicD/FKTN/FKRP nucleotidyltransferase" evidence="2">
    <location>
        <begin position="428"/>
        <end position="463"/>
    </location>
</feature>
<keyword evidence="1" id="KW-0812">Transmembrane</keyword>
<proteinExistence type="predicted"/>
<dbReference type="Pfam" id="PF04991">
    <property type="entry name" value="LicD"/>
    <property type="match status" value="1"/>
</dbReference>
<dbReference type="InterPro" id="IPR052613">
    <property type="entry name" value="LicD_transferase"/>
</dbReference>
<sequence length="601" mass="67564">MGRPCAGQSLAVPLKSTKDDARQVNRGKTVVVLWSVVGAAVLTTLWTLASTANYPTDPRIKQAATRPSKEPCLSQDMRRRLAASLTRLQRDIKSQPGMSEQGGRWWRELGKVAAQLDPRLHRETLRPATLVCPEHYDGTKFIVERCTGTPPLAKLVSVVVPARGWHPSRVSQVVRGLNTGHNLTIILILSNDDPPPDTNKSVLVLRYDDTVSDGKALHEALANVNTSFVFLGDSLAYFSWQHSSLQRLLRVLDRLGGEGVAGGSYRDEQGQWRHGCLQRSLTNYHATFLSGYQHSAQECMYCDDVLGPVLTSTRLLQHVPFSHALSGPALYRDWHTRVTQAGYLTLACPDVMFFLQEEPIMDTTDWKIYATQWSLQSVHSYDDEQYSFTCSEVGIRCSDLRKKITWYLVPPCCREAIMGGITILDNFAQEKGLSYELHHGSLLGAVKLGAFLPWDFDQDIYYNCKDRRTWETLDDFLKTKNTGCHMRMSTARQLVLQCTTFFVDMVCRKPLTGHTLPLPYRNVTTWVEYGKRRVSVMANPGNAIRDQIGPENLRHAQHWRVPGRPDPGAWRPCQTPATQSCLDHHPADGSLTFSHPPVCLP</sequence>
<feature type="transmembrane region" description="Helical" evidence="1">
    <location>
        <begin position="30"/>
        <end position="49"/>
    </location>
</feature>
<keyword evidence="1" id="KW-0472">Membrane</keyword>
<accession>A0AAW0XWH2</accession>
<reference evidence="3 4" key="1">
    <citation type="journal article" date="2024" name="BMC Genomics">
        <title>Genome assembly of redclaw crayfish (Cherax quadricarinatus) provides insights into its immune adaptation and hypoxia tolerance.</title>
        <authorList>
            <person name="Liu Z."/>
            <person name="Zheng J."/>
            <person name="Li H."/>
            <person name="Fang K."/>
            <person name="Wang S."/>
            <person name="He J."/>
            <person name="Zhou D."/>
            <person name="Weng S."/>
            <person name="Chi M."/>
            <person name="Gu Z."/>
            <person name="He J."/>
            <person name="Li F."/>
            <person name="Wang M."/>
        </authorList>
    </citation>
    <scope>NUCLEOTIDE SEQUENCE [LARGE SCALE GENOMIC DNA]</scope>
    <source>
        <strain evidence="3">ZL_2023a</strain>
    </source>
</reference>
<protein>
    <recommendedName>
        <fullName evidence="2">LicD/FKTN/FKRP nucleotidyltransferase domain-containing protein</fullName>
    </recommendedName>
</protein>
<evidence type="ECO:0000313" key="3">
    <source>
        <dbReference type="EMBL" id="KAK8748903.1"/>
    </source>
</evidence>
<name>A0AAW0XWH2_CHEQU</name>
<organism evidence="3 4">
    <name type="scientific">Cherax quadricarinatus</name>
    <name type="common">Australian red claw crayfish</name>
    <dbReference type="NCBI Taxonomy" id="27406"/>
    <lineage>
        <taxon>Eukaryota</taxon>
        <taxon>Metazoa</taxon>
        <taxon>Ecdysozoa</taxon>
        <taxon>Arthropoda</taxon>
        <taxon>Crustacea</taxon>
        <taxon>Multicrustacea</taxon>
        <taxon>Malacostraca</taxon>
        <taxon>Eumalacostraca</taxon>
        <taxon>Eucarida</taxon>
        <taxon>Decapoda</taxon>
        <taxon>Pleocyemata</taxon>
        <taxon>Astacidea</taxon>
        <taxon>Parastacoidea</taxon>
        <taxon>Parastacidae</taxon>
        <taxon>Cherax</taxon>
    </lineage>
</organism>
<dbReference type="PANTHER" id="PTHR13627:SF34">
    <property type="entry name" value="RIBITOL-5-PHOSPHATE TRANSFERASE"/>
    <property type="match status" value="1"/>
</dbReference>
<evidence type="ECO:0000256" key="1">
    <source>
        <dbReference type="SAM" id="Phobius"/>
    </source>
</evidence>